<name>A0A8D9EAD3_9HEMI</name>
<organism evidence="2">
    <name type="scientific">Cacopsylla melanoneura</name>
    <dbReference type="NCBI Taxonomy" id="428564"/>
    <lineage>
        <taxon>Eukaryota</taxon>
        <taxon>Metazoa</taxon>
        <taxon>Ecdysozoa</taxon>
        <taxon>Arthropoda</taxon>
        <taxon>Hexapoda</taxon>
        <taxon>Insecta</taxon>
        <taxon>Pterygota</taxon>
        <taxon>Neoptera</taxon>
        <taxon>Paraneoptera</taxon>
        <taxon>Hemiptera</taxon>
        <taxon>Sternorrhyncha</taxon>
        <taxon>Psylloidea</taxon>
        <taxon>Psyllidae</taxon>
        <taxon>Psyllinae</taxon>
        <taxon>Cacopsylla</taxon>
    </lineage>
</organism>
<feature type="chain" id="PRO_5034694035" description="Secreted protein" evidence="1">
    <location>
        <begin position="16"/>
        <end position="118"/>
    </location>
</feature>
<reference evidence="2" key="1">
    <citation type="submission" date="2021-05" db="EMBL/GenBank/DDBJ databases">
        <authorList>
            <person name="Alioto T."/>
            <person name="Alioto T."/>
            <person name="Gomez Garrido J."/>
        </authorList>
    </citation>
    <scope>NUCLEOTIDE SEQUENCE</scope>
</reference>
<keyword evidence="1" id="KW-0732">Signal</keyword>
<protein>
    <recommendedName>
        <fullName evidence="3">Secreted protein</fullName>
    </recommendedName>
</protein>
<dbReference type="AlphaFoldDB" id="A0A8D9EAD3"/>
<dbReference type="EMBL" id="HBUF01467995">
    <property type="protein sequence ID" value="CAG6744480.1"/>
    <property type="molecule type" value="Transcribed_RNA"/>
</dbReference>
<accession>A0A8D9EAD3</accession>
<feature type="signal peptide" evidence="1">
    <location>
        <begin position="1"/>
        <end position="15"/>
    </location>
</feature>
<evidence type="ECO:0000256" key="1">
    <source>
        <dbReference type="SAM" id="SignalP"/>
    </source>
</evidence>
<evidence type="ECO:0008006" key="3">
    <source>
        <dbReference type="Google" id="ProtNLM"/>
    </source>
</evidence>
<proteinExistence type="predicted"/>
<sequence>MNGLCLYVLFPNVVSLCSVPYCCVFMIHPLIPDTSHSLSNTSPSLWFSLCSYTRNVIRIISHCSHLQSNNHYSTHRNIRSVQEFVWSDTIVNICKYRYLLETKIFCKYTYVGLRAPDS</sequence>
<evidence type="ECO:0000313" key="2">
    <source>
        <dbReference type="EMBL" id="CAG6744480.1"/>
    </source>
</evidence>